<evidence type="ECO:0000313" key="5">
    <source>
        <dbReference type="EMBL" id="PMB98004.1"/>
    </source>
</evidence>
<accession>A0A2N6PH38</accession>
<gene>
    <name evidence="5" type="ORF">CJ198_08750</name>
</gene>
<dbReference type="InterPro" id="IPR009057">
    <property type="entry name" value="Homeodomain-like_sf"/>
</dbReference>
<dbReference type="InterPro" id="IPR050204">
    <property type="entry name" value="AraC_XylS_family_regulators"/>
</dbReference>
<dbReference type="OrthoDB" id="2060755at2"/>
<evidence type="ECO:0000259" key="4">
    <source>
        <dbReference type="PROSITE" id="PS01124"/>
    </source>
</evidence>
<proteinExistence type="predicted"/>
<feature type="domain" description="HTH araC/xylS-type" evidence="4">
    <location>
        <begin position="2"/>
        <end position="100"/>
    </location>
</feature>
<dbReference type="GO" id="GO:0003700">
    <property type="term" value="F:DNA-binding transcription factor activity"/>
    <property type="evidence" value="ECO:0007669"/>
    <property type="project" value="InterPro"/>
</dbReference>
<dbReference type="GO" id="GO:0043565">
    <property type="term" value="F:sequence-specific DNA binding"/>
    <property type="evidence" value="ECO:0007669"/>
    <property type="project" value="InterPro"/>
</dbReference>
<name>A0A2N6PH38_9MICO</name>
<dbReference type="Pfam" id="PF12833">
    <property type="entry name" value="HTH_18"/>
    <property type="match status" value="1"/>
</dbReference>
<evidence type="ECO:0000256" key="3">
    <source>
        <dbReference type="ARBA" id="ARBA00023163"/>
    </source>
</evidence>
<dbReference type="InterPro" id="IPR018060">
    <property type="entry name" value="HTH_AraC"/>
</dbReference>
<evidence type="ECO:0000256" key="1">
    <source>
        <dbReference type="ARBA" id="ARBA00023015"/>
    </source>
</evidence>
<keyword evidence="6" id="KW-1185">Reference proteome</keyword>
<keyword evidence="2" id="KW-0238">DNA-binding</keyword>
<dbReference type="PANTHER" id="PTHR46796:SF13">
    <property type="entry name" value="HTH-TYPE TRANSCRIPTIONAL ACTIVATOR RHAS"/>
    <property type="match status" value="1"/>
</dbReference>
<dbReference type="Proteomes" id="UP000235703">
    <property type="component" value="Unassembled WGS sequence"/>
</dbReference>
<reference evidence="5 6" key="1">
    <citation type="submission" date="2017-09" db="EMBL/GenBank/DDBJ databases">
        <title>Bacterial strain isolated from the female urinary microbiota.</title>
        <authorList>
            <person name="Thomas-White K."/>
            <person name="Kumar N."/>
            <person name="Forster S."/>
            <person name="Putonti C."/>
            <person name="Lawley T."/>
            <person name="Wolfe A.J."/>
        </authorList>
    </citation>
    <scope>NUCLEOTIDE SEQUENCE [LARGE SCALE GENOMIC DNA]</scope>
    <source>
        <strain evidence="5 6">UMB0680</strain>
    </source>
</reference>
<dbReference type="PANTHER" id="PTHR46796">
    <property type="entry name" value="HTH-TYPE TRANSCRIPTIONAL ACTIVATOR RHAS-RELATED"/>
    <property type="match status" value="1"/>
</dbReference>
<dbReference type="PROSITE" id="PS01124">
    <property type="entry name" value="HTH_ARAC_FAMILY_2"/>
    <property type="match status" value="1"/>
</dbReference>
<protein>
    <submittedName>
        <fullName evidence="5">AraC family transcriptional regulator</fullName>
    </submittedName>
</protein>
<dbReference type="SUPFAM" id="SSF46689">
    <property type="entry name" value="Homeodomain-like"/>
    <property type="match status" value="2"/>
</dbReference>
<comment type="caution">
    <text evidence="5">The sequence shown here is derived from an EMBL/GenBank/DDBJ whole genome shotgun (WGS) entry which is preliminary data.</text>
</comment>
<evidence type="ECO:0000256" key="2">
    <source>
        <dbReference type="ARBA" id="ARBA00023125"/>
    </source>
</evidence>
<sequence>MVAAVHAMDDELDRTWTLADLADITHLSPSRLRQLFLSSYGLTPIGWLTHQRVRKMAQLLHETHQAVRDIAKTVGWRNQAHAAQQFRKLTGLSPTEYRTETRSRAVAECFWCGQPIEDRTRRDGDMTERHCDLR</sequence>
<dbReference type="AlphaFoldDB" id="A0A2N6PH38"/>
<keyword evidence="3" id="KW-0804">Transcription</keyword>
<keyword evidence="1" id="KW-0805">Transcription regulation</keyword>
<organism evidence="5 6">
    <name type="scientific">Brevibacterium luteolum</name>
    <dbReference type="NCBI Taxonomy" id="199591"/>
    <lineage>
        <taxon>Bacteria</taxon>
        <taxon>Bacillati</taxon>
        <taxon>Actinomycetota</taxon>
        <taxon>Actinomycetes</taxon>
        <taxon>Micrococcales</taxon>
        <taxon>Brevibacteriaceae</taxon>
        <taxon>Brevibacterium</taxon>
    </lineage>
</organism>
<dbReference type="SMART" id="SM00342">
    <property type="entry name" value="HTH_ARAC"/>
    <property type="match status" value="1"/>
</dbReference>
<dbReference type="EMBL" id="PNFZ01000004">
    <property type="protein sequence ID" value="PMB98004.1"/>
    <property type="molecule type" value="Genomic_DNA"/>
</dbReference>
<dbReference type="Gene3D" id="1.10.10.60">
    <property type="entry name" value="Homeodomain-like"/>
    <property type="match status" value="2"/>
</dbReference>
<evidence type="ECO:0000313" key="6">
    <source>
        <dbReference type="Proteomes" id="UP000235703"/>
    </source>
</evidence>